<gene>
    <name evidence="7" type="ORF">UV8b_01687</name>
</gene>
<dbReference type="AlphaFoldDB" id="A0A8E5MEM5"/>
<evidence type="ECO:0000313" key="7">
    <source>
        <dbReference type="EMBL" id="QUC17446.1"/>
    </source>
</evidence>
<evidence type="ECO:0000256" key="6">
    <source>
        <dbReference type="SAM" id="MobiDB-lite"/>
    </source>
</evidence>
<dbReference type="GO" id="GO:0005634">
    <property type="term" value="C:nucleus"/>
    <property type="evidence" value="ECO:0007669"/>
    <property type="project" value="UniProtKB-SubCell"/>
</dbReference>
<organism evidence="7 8">
    <name type="scientific">Ustilaginoidea virens</name>
    <name type="common">Rice false smut fungus</name>
    <name type="synonym">Villosiclava virens</name>
    <dbReference type="NCBI Taxonomy" id="1159556"/>
    <lineage>
        <taxon>Eukaryota</taxon>
        <taxon>Fungi</taxon>
        <taxon>Dikarya</taxon>
        <taxon>Ascomycota</taxon>
        <taxon>Pezizomycotina</taxon>
        <taxon>Sordariomycetes</taxon>
        <taxon>Hypocreomycetidae</taxon>
        <taxon>Hypocreales</taxon>
        <taxon>Clavicipitaceae</taxon>
        <taxon>Ustilaginoidea</taxon>
    </lineage>
</organism>
<evidence type="ECO:0008006" key="9">
    <source>
        <dbReference type="Google" id="ProtNLM"/>
    </source>
</evidence>
<evidence type="ECO:0000256" key="4">
    <source>
        <dbReference type="ARBA" id="ARBA00022490"/>
    </source>
</evidence>
<dbReference type="InterPro" id="IPR016068">
    <property type="entry name" value="Translin_N"/>
</dbReference>
<dbReference type="InterPro" id="IPR036081">
    <property type="entry name" value="Translin_sf"/>
</dbReference>
<dbReference type="CDD" id="cd14820">
    <property type="entry name" value="TRAX"/>
    <property type="match status" value="1"/>
</dbReference>
<feature type="region of interest" description="Disordered" evidence="6">
    <location>
        <begin position="236"/>
        <end position="260"/>
    </location>
</feature>
<dbReference type="InterPro" id="IPR016069">
    <property type="entry name" value="Translin_C"/>
</dbReference>
<dbReference type="GO" id="GO:0005737">
    <property type="term" value="C:cytoplasm"/>
    <property type="evidence" value="ECO:0007669"/>
    <property type="project" value="UniProtKB-SubCell"/>
</dbReference>
<dbReference type="Gene3D" id="1.20.58.200">
    <property type="entry name" value="Translin, domain 2"/>
    <property type="match status" value="1"/>
</dbReference>
<proteinExistence type="inferred from homology"/>
<reference evidence="7" key="1">
    <citation type="submission" date="2020-03" db="EMBL/GenBank/DDBJ databases">
        <title>A mixture of massive structural variations and highly conserved coding sequences in Ustilaginoidea virens genome.</title>
        <authorList>
            <person name="Zhang K."/>
            <person name="Zhao Z."/>
            <person name="Zhang Z."/>
            <person name="Li Y."/>
            <person name="Hsiang T."/>
            <person name="Sun W."/>
        </authorList>
    </citation>
    <scope>NUCLEOTIDE SEQUENCE</scope>
    <source>
        <strain evidence="7">UV-8b</strain>
    </source>
</reference>
<sequence length="260" mass="29338">MSAGVKRDRDGNARGKGQDLPRGRFHSMFEVFRDELDEHHDRRERIVKASRDVTAQSKKIIFALQRVKHLNQELPPPTAQDVDTRLAEIARLLQSVAPDVSSINRYRYAWNLRCLEELVEALSLMHYLRHQRLLTPQEAQSAIPDVTLTAHDYLYGVFDLFGELMRFATVTTAQHGRMLGGGGDDDGRTILADMQELGCAFELLREVPTKEYRDKMEAARQSVGKVEKLGYGLAVRGSERPSGWVPDVKDERGAASPPRG</sequence>
<name>A0A8E5MEM5_USTVR</name>
<comment type="subcellular location">
    <subcellularLocation>
        <location evidence="2">Cytoplasm</location>
    </subcellularLocation>
    <subcellularLocation>
        <location evidence="1">Nucleus</location>
    </subcellularLocation>
</comment>
<evidence type="ECO:0000256" key="1">
    <source>
        <dbReference type="ARBA" id="ARBA00004123"/>
    </source>
</evidence>
<evidence type="ECO:0000256" key="5">
    <source>
        <dbReference type="ARBA" id="ARBA00023242"/>
    </source>
</evidence>
<dbReference type="InterPro" id="IPR002848">
    <property type="entry name" value="Translin_fam"/>
</dbReference>
<keyword evidence="5" id="KW-0539">Nucleus</keyword>
<dbReference type="PANTHER" id="PTHR10741">
    <property type="entry name" value="TRANSLIN AND TRANSLIN ASSOCIATED PROTEIN X"/>
    <property type="match status" value="1"/>
</dbReference>
<feature type="region of interest" description="Disordered" evidence="6">
    <location>
        <begin position="1"/>
        <end position="22"/>
    </location>
</feature>
<dbReference type="Gene3D" id="1.20.58.190">
    <property type="entry name" value="Translin, domain 1"/>
    <property type="match status" value="1"/>
</dbReference>
<dbReference type="Pfam" id="PF01997">
    <property type="entry name" value="Translin"/>
    <property type="match status" value="1"/>
</dbReference>
<dbReference type="GeneID" id="66062465"/>
<dbReference type="OrthoDB" id="31005at2759"/>
<dbReference type="EMBL" id="CP072753">
    <property type="protein sequence ID" value="QUC17446.1"/>
    <property type="molecule type" value="Genomic_DNA"/>
</dbReference>
<dbReference type="GO" id="GO:0043565">
    <property type="term" value="F:sequence-specific DNA binding"/>
    <property type="evidence" value="ECO:0007669"/>
    <property type="project" value="InterPro"/>
</dbReference>
<protein>
    <recommendedName>
        <fullName evidence="9">Translin-associated protein X</fullName>
    </recommendedName>
</protein>
<dbReference type="RefSeq" id="XP_042995119.1">
    <property type="nucleotide sequence ID" value="XM_043139185.1"/>
</dbReference>
<evidence type="ECO:0000256" key="2">
    <source>
        <dbReference type="ARBA" id="ARBA00004496"/>
    </source>
</evidence>
<accession>A0A8E5MEM5</accession>
<keyword evidence="4" id="KW-0963">Cytoplasm</keyword>
<dbReference type="KEGG" id="uvi:66062465"/>
<comment type="similarity">
    <text evidence="3">Belongs to the translin family.</text>
</comment>
<keyword evidence="8" id="KW-1185">Reference proteome</keyword>
<dbReference type="Proteomes" id="UP000027002">
    <property type="component" value="Chromosome 1"/>
</dbReference>
<dbReference type="SUPFAM" id="SSF74784">
    <property type="entry name" value="Translin"/>
    <property type="match status" value="1"/>
</dbReference>
<evidence type="ECO:0000256" key="3">
    <source>
        <dbReference type="ARBA" id="ARBA00005902"/>
    </source>
</evidence>
<evidence type="ECO:0000313" key="8">
    <source>
        <dbReference type="Proteomes" id="UP000027002"/>
    </source>
</evidence>